<sequence>MSPKTGDYDNYIQVYEARGGSCGWSTCPEKQQTHSKCISGFGKKSNRLFFGPLIRPIKGQPLEQIERDDFGSGECLWGSYRASKNYISVSVSLLRAKISFCIFSKTKL</sequence>
<evidence type="ECO:0000313" key="1">
    <source>
        <dbReference type="EMBL" id="KAF7282278.1"/>
    </source>
</evidence>
<dbReference type="Proteomes" id="UP000625711">
    <property type="component" value="Unassembled WGS sequence"/>
</dbReference>
<accession>A0A834IRC8</accession>
<dbReference type="AlphaFoldDB" id="A0A834IRC8"/>
<gene>
    <name evidence="1" type="ORF">GWI33_002915</name>
</gene>
<comment type="caution">
    <text evidence="1">The sequence shown here is derived from an EMBL/GenBank/DDBJ whole genome shotgun (WGS) entry which is preliminary data.</text>
</comment>
<proteinExistence type="predicted"/>
<keyword evidence="2" id="KW-1185">Reference proteome</keyword>
<organism evidence="1 2">
    <name type="scientific">Rhynchophorus ferrugineus</name>
    <name type="common">Red palm weevil</name>
    <name type="synonym">Curculio ferrugineus</name>
    <dbReference type="NCBI Taxonomy" id="354439"/>
    <lineage>
        <taxon>Eukaryota</taxon>
        <taxon>Metazoa</taxon>
        <taxon>Ecdysozoa</taxon>
        <taxon>Arthropoda</taxon>
        <taxon>Hexapoda</taxon>
        <taxon>Insecta</taxon>
        <taxon>Pterygota</taxon>
        <taxon>Neoptera</taxon>
        <taxon>Endopterygota</taxon>
        <taxon>Coleoptera</taxon>
        <taxon>Polyphaga</taxon>
        <taxon>Cucujiformia</taxon>
        <taxon>Curculionidae</taxon>
        <taxon>Dryophthorinae</taxon>
        <taxon>Rhynchophorus</taxon>
    </lineage>
</organism>
<name>A0A834IRC8_RHYFE</name>
<protein>
    <submittedName>
        <fullName evidence="1">Uncharacterized protein</fullName>
    </submittedName>
</protein>
<reference evidence="1" key="1">
    <citation type="submission" date="2020-08" db="EMBL/GenBank/DDBJ databases">
        <title>Genome sequencing and assembly of the red palm weevil Rhynchophorus ferrugineus.</title>
        <authorList>
            <person name="Dias G.B."/>
            <person name="Bergman C.M."/>
            <person name="Manee M."/>
        </authorList>
    </citation>
    <scope>NUCLEOTIDE SEQUENCE</scope>
    <source>
        <strain evidence="1">AA-2017</strain>
        <tissue evidence="1">Whole larva</tissue>
    </source>
</reference>
<dbReference type="EMBL" id="JAACXV010000180">
    <property type="protein sequence ID" value="KAF7282278.1"/>
    <property type="molecule type" value="Genomic_DNA"/>
</dbReference>
<evidence type="ECO:0000313" key="2">
    <source>
        <dbReference type="Proteomes" id="UP000625711"/>
    </source>
</evidence>